<comment type="caution">
    <text evidence="1">The sequence shown here is derived from an EMBL/GenBank/DDBJ whole genome shotgun (WGS) entry which is preliminary data.</text>
</comment>
<keyword evidence="2" id="KW-1185">Reference proteome</keyword>
<evidence type="ECO:0000313" key="1">
    <source>
        <dbReference type="EMBL" id="GEN59408.1"/>
    </source>
</evidence>
<dbReference type="AlphaFoldDB" id="A0A511X8Z2"/>
<dbReference type="EMBL" id="BJYF01000006">
    <property type="protein sequence ID" value="GEN59408.1"/>
    <property type="molecule type" value="Genomic_DNA"/>
</dbReference>
<accession>A0A511X8Z2</accession>
<proteinExistence type="predicted"/>
<reference evidence="1 2" key="1">
    <citation type="submission" date="2019-07" db="EMBL/GenBank/DDBJ databases">
        <title>Whole genome shotgun sequence of Acetobacter nitrogenifigens NBRC 105050.</title>
        <authorList>
            <person name="Hosoyama A."/>
            <person name="Uohara A."/>
            <person name="Ohji S."/>
            <person name="Ichikawa N."/>
        </authorList>
    </citation>
    <scope>NUCLEOTIDE SEQUENCE [LARGE SCALE GENOMIC DNA]</scope>
    <source>
        <strain evidence="1 2">NBRC 105050</strain>
    </source>
</reference>
<sequence>MFLSSSTSAIVCFVVSVTYPHLPAANRAANPPLLRLTIAARGRMDHGGPRY</sequence>
<evidence type="ECO:0000313" key="2">
    <source>
        <dbReference type="Proteomes" id="UP000321635"/>
    </source>
</evidence>
<organism evidence="1 2">
    <name type="scientific">Acetobacter nitrogenifigens DSM 23921 = NBRC 105050</name>
    <dbReference type="NCBI Taxonomy" id="1120919"/>
    <lineage>
        <taxon>Bacteria</taxon>
        <taxon>Pseudomonadati</taxon>
        <taxon>Pseudomonadota</taxon>
        <taxon>Alphaproteobacteria</taxon>
        <taxon>Acetobacterales</taxon>
        <taxon>Acetobacteraceae</taxon>
        <taxon>Acetobacter</taxon>
    </lineage>
</organism>
<name>A0A511X8Z2_9PROT</name>
<dbReference type="Proteomes" id="UP000321635">
    <property type="component" value="Unassembled WGS sequence"/>
</dbReference>
<gene>
    <name evidence="1" type="ORF">ANI02nite_12920</name>
</gene>
<protein>
    <submittedName>
        <fullName evidence="1">Uncharacterized protein</fullName>
    </submittedName>
</protein>